<dbReference type="Proteomes" id="UP001474120">
    <property type="component" value="Unassembled WGS sequence"/>
</dbReference>
<organism evidence="2 3">
    <name type="scientific">Lutimonas vermicola</name>
    <dbReference type="NCBI Taxonomy" id="414288"/>
    <lineage>
        <taxon>Bacteria</taxon>
        <taxon>Pseudomonadati</taxon>
        <taxon>Bacteroidota</taxon>
        <taxon>Flavobacteriia</taxon>
        <taxon>Flavobacteriales</taxon>
        <taxon>Flavobacteriaceae</taxon>
        <taxon>Lutimonas</taxon>
    </lineage>
</organism>
<evidence type="ECO:0000256" key="1">
    <source>
        <dbReference type="SAM" id="Phobius"/>
    </source>
</evidence>
<keyword evidence="1" id="KW-1133">Transmembrane helix</keyword>
<accession>A0ABU9L4U6</accession>
<gene>
    <name evidence="2" type="ORF">AABB81_13025</name>
</gene>
<keyword evidence="1" id="KW-0812">Transmembrane</keyword>
<proteinExistence type="predicted"/>
<comment type="caution">
    <text evidence="2">The sequence shown here is derived from an EMBL/GenBank/DDBJ whole genome shotgun (WGS) entry which is preliminary data.</text>
</comment>
<evidence type="ECO:0000313" key="2">
    <source>
        <dbReference type="EMBL" id="MEL4456825.1"/>
    </source>
</evidence>
<keyword evidence="3" id="KW-1185">Reference proteome</keyword>
<feature type="transmembrane region" description="Helical" evidence="1">
    <location>
        <begin position="6"/>
        <end position="26"/>
    </location>
</feature>
<reference evidence="2 3" key="1">
    <citation type="submission" date="2024-04" db="EMBL/GenBank/DDBJ databases">
        <title>whole genome sequencing of Lutimonas vermicola strain IMCC1616.</title>
        <authorList>
            <person name="Bae S.S."/>
        </authorList>
    </citation>
    <scope>NUCLEOTIDE SEQUENCE [LARGE SCALE GENOMIC DNA]</scope>
    <source>
        <strain evidence="2 3">IMCC1616</strain>
    </source>
</reference>
<protein>
    <submittedName>
        <fullName evidence="2">6-phosphogluconate dehydrogenase</fullName>
    </submittedName>
</protein>
<dbReference type="RefSeq" id="WP_342160990.1">
    <property type="nucleotide sequence ID" value="NZ_JBCDNA010000003.1"/>
</dbReference>
<sequence>MKRFLTYAGISILIVFVIYIAFIYFVTFSEGYRAGELIKISKRGVLFKTWEGRLSQGVSEEQQFNFSVQKSDKEVLEKLKEFQGKRVKVTYIERFGTFFWLGDTKYYVKEVEMLKSDKDVLNE</sequence>
<keyword evidence="1" id="KW-0472">Membrane</keyword>
<name>A0ABU9L4U6_9FLAO</name>
<evidence type="ECO:0000313" key="3">
    <source>
        <dbReference type="Proteomes" id="UP001474120"/>
    </source>
</evidence>
<dbReference type="EMBL" id="JBCDNA010000003">
    <property type="protein sequence ID" value="MEL4456825.1"/>
    <property type="molecule type" value="Genomic_DNA"/>
</dbReference>